<evidence type="ECO:0000313" key="4">
    <source>
        <dbReference type="EMBL" id="RAJ18122.1"/>
    </source>
</evidence>
<evidence type="ECO:0000256" key="2">
    <source>
        <dbReference type="SAM" id="SignalP"/>
    </source>
</evidence>
<dbReference type="Proteomes" id="UP000248703">
    <property type="component" value="Unassembled WGS sequence"/>
</dbReference>
<comment type="caution">
    <text evidence="4">The sequence shown here is derived from an EMBL/GenBank/DDBJ whole genome shotgun (WGS) entry which is preliminary data.</text>
</comment>
<evidence type="ECO:0000256" key="1">
    <source>
        <dbReference type="ARBA" id="ARBA00022729"/>
    </source>
</evidence>
<proteinExistence type="predicted"/>
<organism evidence="4 5">
    <name type="scientific">Olleya aquimaris</name>
    <dbReference type="NCBI Taxonomy" id="639310"/>
    <lineage>
        <taxon>Bacteria</taxon>
        <taxon>Pseudomonadati</taxon>
        <taxon>Bacteroidota</taxon>
        <taxon>Flavobacteriia</taxon>
        <taxon>Flavobacteriales</taxon>
        <taxon>Flavobacteriaceae</taxon>
    </lineage>
</organism>
<dbReference type="NCBIfam" id="TIGR04183">
    <property type="entry name" value="Por_Secre_tail"/>
    <property type="match status" value="1"/>
</dbReference>
<sequence length="703" mass="72535">MKKLYFLLLTILISSLSFGQSTGDIAFIGFNADGDDNFAIVALADIPASTTIYFSDDELNGSGGFVDSNEGNIQWDITTTIAAGTVVTFTDTDSDTNPNYGASIGTLTQVGAGTVNLAAGGDALFAYLGTDENNPTTFLAGIQNEANNFGDLTGSGLVEGTTFVTFTTTGNPDGGAYSGPRNSETTFANYLSLIGNPANWTIQVSDGLLVLPFDTTAFIEAATATPIITVSGAITGLDYFEGNGPSAEDTFTVSGTNLNADIVLNTASPDFEISLTTGTGFTNSITLTQTGGSVASTTIYTRLAAGLTANSYTEDITATSTGATTETVNVSGTVSPATPQITVLGSLNSLDYQFGNGPSAEDSFFVEGMFLTSDITVTAPTNFEVSLTSGGTFSSSVTVPQTGGTANNTEVFARMVSGLSENTYSGDILVSSTGVTTETVAATGTVTPAAVCSNIGDIIITEVMQNPAAAGNDPNGEFFELYNTTGTAIDIAGWIIKDESSATETHTVSTSVIIPANAYIIIGNGATPNGGLTLDYTYNNDISLGNGTDGLIIECSGTIIDQVIWDNGATFPDPTGASMELSVNTLNATDNDNGANWATAVTPYGSGDLGTPGAVNSNNTLSVDTFNQSNFSVYPNPTNTGFVTITTTSSDTVNVTVFDILGKQVLKETLNNNTLNVSNLKSGVYILNIKQNDAMVTKKLVIQ</sequence>
<keyword evidence="5" id="KW-1185">Reference proteome</keyword>
<dbReference type="InterPro" id="IPR036415">
    <property type="entry name" value="Lamin_tail_dom_sf"/>
</dbReference>
<feature type="signal peptide" evidence="2">
    <location>
        <begin position="1"/>
        <end position="19"/>
    </location>
</feature>
<dbReference type="Pfam" id="PF00932">
    <property type="entry name" value="LTD"/>
    <property type="match status" value="1"/>
</dbReference>
<reference evidence="4 5" key="1">
    <citation type="submission" date="2018-06" db="EMBL/GenBank/DDBJ databases">
        <title>Genomic Encyclopedia of Archaeal and Bacterial Type Strains, Phase II (KMG-II): from individual species to whole genera.</title>
        <authorList>
            <person name="Goeker M."/>
        </authorList>
    </citation>
    <scope>NUCLEOTIDE SEQUENCE [LARGE SCALE GENOMIC DNA]</scope>
    <source>
        <strain evidence="4 5">DSM 24464</strain>
    </source>
</reference>
<dbReference type="OrthoDB" id="1056765at2"/>
<keyword evidence="1 2" id="KW-0732">Signal</keyword>
<dbReference type="AlphaFoldDB" id="A0A327RQ80"/>
<dbReference type="SUPFAM" id="SSF74853">
    <property type="entry name" value="Lamin A/C globular tail domain"/>
    <property type="match status" value="1"/>
</dbReference>
<dbReference type="PROSITE" id="PS51841">
    <property type="entry name" value="LTD"/>
    <property type="match status" value="1"/>
</dbReference>
<accession>A0A327RQ80</accession>
<dbReference type="Pfam" id="PF18962">
    <property type="entry name" value="Por_Secre_tail"/>
    <property type="match status" value="1"/>
</dbReference>
<dbReference type="Gene3D" id="2.60.40.1260">
    <property type="entry name" value="Lamin Tail domain"/>
    <property type="match status" value="1"/>
</dbReference>
<name>A0A327RQ80_9FLAO</name>
<protein>
    <submittedName>
        <fullName evidence="4">Putative secreted protein (Por secretion system target)</fullName>
    </submittedName>
</protein>
<gene>
    <name evidence="4" type="ORF">LY08_00395</name>
</gene>
<evidence type="ECO:0000313" key="5">
    <source>
        <dbReference type="Proteomes" id="UP000248703"/>
    </source>
</evidence>
<dbReference type="EMBL" id="QLLO01000001">
    <property type="protein sequence ID" value="RAJ18122.1"/>
    <property type="molecule type" value="Genomic_DNA"/>
</dbReference>
<feature type="chain" id="PRO_5016467332" evidence="2">
    <location>
        <begin position="20"/>
        <end position="703"/>
    </location>
</feature>
<evidence type="ECO:0000259" key="3">
    <source>
        <dbReference type="PROSITE" id="PS51841"/>
    </source>
</evidence>
<dbReference type="RefSeq" id="WP_111658753.1">
    <property type="nucleotide sequence ID" value="NZ_QLLO01000001.1"/>
</dbReference>
<dbReference type="InterPro" id="IPR001322">
    <property type="entry name" value="Lamin_tail_dom"/>
</dbReference>
<dbReference type="InterPro" id="IPR026444">
    <property type="entry name" value="Secre_tail"/>
</dbReference>
<feature type="domain" description="LTD" evidence="3">
    <location>
        <begin position="442"/>
        <end position="588"/>
    </location>
</feature>